<evidence type="ECO:0000313" key="1">
    <source>
        <dbReference type="EMBL" id="KAI0088878.1"/>
    </source>
</evidence>
<name>A0ACB8U3J9_9APHY</name>
<comment type="caution">
    <text evidence="1">The sequence shown here is derived from an EMBL/GenBank/DDBJ whole genome shotgun (WGS) entry which is preliminary data.</text>
</comment>
<protein>
    <submittedName>
        <fullName evidence="1">Uncharacterized protein</fullName>
    </submittedName>
</protein>
<proteinExistence type="predicted"/>
<accession>A0ACB8U3J9</accession>
<reference evidence="1" key="1">
    <citation type="journal article" date="2021" name="Environ. Microbiol.">
        <title>Gene family expansions and transcriptome signatures uncover fungal adaptations to wood decay.</title>
        <authorList>
            <person name="Hage H."/>
            <person name="Miyauchi S."/>
            <person name="Viragh M."/>
            <person name="Drula E."/>
            <person name="Min B."/>
            <person name="Chaduli D."/>
            <person name="Navarro D."/>
            <person name="Favel A."/>
            <person name="Norest M."/>
            <person name="Lesage-Meessen L."/>
            <person name="Balint B."/>
            <person name="Merenyi Z."/>
            <person name="de Eugenio L."/>
            <person name="Morin E."/>
            <person name="Martinez A.T."/>
            <person name="Baldrian P."/>
            <person name="Stursova M."/>
            <person name="Martinez M.J."/>
            <person name="Novotny C."/>
            <person name="Magnuson J.K."/>
            <person name="Spatafora J.W."/>
            <person name="Maurice S."/>
            <person name="Pangilinan J."/>
            <person name="Andreopoulos W."/>
            <person name="LaButti K."/>
            <person name="Hundley H."/>
            <person name="Na H."/>
            <person name="Kuo A."/>
            <person name="Barry K."/>
            <person name="Lipzen A."/>
            <person name="Henrissat B."/>
            <person name="Riley R."/>
            <person name="Ahrendt S."/>
            <person name="Nagy L.G."/>
            <person name="Grigoriev I.V."/>
            <person name="Martin F."/>
            <person name="Rosso M.N."/>
        </authorList>
    </citation>
    <scope>NUCLEOTIDE SEQUENCE</scope>
    <source>
        <strain evidence="1">CBS 384.51</strain>
    </source>
</reference>
<dbReference type="EMBL" id="MU274912">
    <property type="protein sequence ID" value="KAI0088878.1"/>
    <property type="molecule type" value="Genomic_DNA"/>
</dbReference>
<keyword evidence="2" id="KW-1185">Reference proteome</keyword>
<evidence type="ECO:0000313" key="2">
    <source>
        <dbReference type="Proteomes" id="UP001055072"/>
    </source>
</evidence>
<organism evidence="1 2">
    <name type="scientific">Irpex rosettiformis</name>
    <dbReference type="NCBI Taxonomy" id="378272"/>
    <lineage>
        <taxon>Eukaryota</taxon>
        <taxon>Fungi</taxon>
        <taxon>Dikarya</taxon>
        <taxon>Basidiomycota</taxon>
        <taxon>Agaricomycotina</taxon>
        <taxon>Agaricomycetes</taxon>
        <taxon>Polyporales</taxon>
        <taxon>Irpicaceae</taxon>
        <taxon>Irpex</taxon>
    </lineage>
</organism>
<sequence length="128" mass="13430">MSDASEELDTASQSSVLVAGVSDDTAALSSVTSVPTASMSTVCVLAGERLGRGMVSCRAPRANGSSKSIRSTLHMKLILSKKLSISTEAQGAVRSTVCTRSEAMRRRRIDRSSGEGSFLCLLLNSCTK</sequence>
<gene>
    <name evidence="1" type="ORF">BDY19DRAFT_153464</name>
</gene>
<dbReference type="Proteomes" id="UP001055072">
    <property type="component" value="Unassembled WGS sequence"/>
</dbReference>